<reference evidence="10" key="1">
    <citation type="submission" date="2023-07" db="EMBL/GenBank/DDBJ databases">
        <title>Genome sequence of Stenotrophomonas sp. Alg010 isolated from Sargassum waste.</title>
        <authorList>
            <person name="Mohapatra"/>
            <person name="B.R."/>
        </authorList>
    </citation>
    <scope>NUCLEOTIDE SEQUENCE [LARGE SCALE GENOMIC DNA]</scope>
    <source>
        <strain evidence="10">Alg010</strain>
    </source>
</reference>
<dbReference type="NCBIfam" id="NF010453">
    <property type="entry name" value="PRK13880.1"/>
    <property type="match status" value="1"/>
</dbReference>
<accession>A0ABQ6QGR1</accession>
<keyword evidence="5 8" id="KW-1133">Transmembrane helix</keyword>
<evidence type="ECO:0000256" key="5">
    <source>
        <dbReference type="ARBA" id="ARBA00022989"/>
    </source>
</evidence>
<dbReference type="CDD" id="cd01127">
    <property type="entry name" value="TrwB_TraG_TraD_VirD4"/>
    <property type="match status" value="2"/>
</dbReference>
<comment type="subcellular location">
    <subcellularLocation>
        <location evidence="1">Cell membrane</location>
        <topology evidence="1">Multi-pass membrane protein</topology>
    </subcellularLocation>
</comment>
<dbReference type="Proteomes" id="UP001306668">
    <property type="component" value="Unassembled WGS sequence"/>
</dbReference>
<evidence type="ECO:0000256" key="3">
    <source>
        <dbReference type="ARBA" id="ARBA00022475"/>
    </source>
</evidence>
<dbReference type="InterPro" id="IPR003688">
    <property type="entry name" value="TraG/VirD4"/>
</dbReference>
<dbReference type="InterPro" id="IPR027417">
    <property type="entry name" value="P-loop_NTPase"/>
</dbReference>
<evidence type="ECO:0000256" key="6">
    <source>
        <dbReference type="ARBA" id="ARBA00023136"/>
    </source>
</evidence>
<feature type="region of interest" description="Disordered" evidence="7">
    <location>
        <begin position="805"/>
        <end position="834"/>
    </location>
</feature>
<dbReference type="EMBL" id="BTRJ01000034">
    <property type="protein sequence ID" value="GMR28773.1"/>
    <property type="molecule type" value="Genomic_DNA"/>
</dbReference>
<keyword evidence="3" id="KW-1003">Cell membrane</keyword>
<dbReference type="PANTHER" id="PTHR37937:SF1">
    <property type="entry name" value="CONJUGATIVE TRANSFER: DNA TRANSPORT"/>
    <property type="match status" value="1"/>
</dbReference>
<evidence type="ECO:0000256" key="2">
    <source>
        <dbReference type="ARBA" id="ARBA00008806"/>
    </source>
</evidence>
<name>A0ABQ6QGR1_9GAMM</name>
<dbReference type="SUPFAM" id="SSF52540">
    <property type="entry name" value="P-loop containing nucleoside triphosphate hydrolases"/>
    <property type="match status" value="1"/>
</dbReference>
<comment type="caution">
    <text evidence="9">The sequence shown here is derived from an EMBL/GenBank/DDBJ whole genome shotgun (WGS) entry which is preliminary data.</text>
</comment>
<organism evidence="9 10">
    <name type="scientific">Stenotrophomonas sepilia</name>
    <dbReference type="NCBI Taxonomy" id="2860290"/>
    <lineage>
        <taxon>Bacteria</taxon>
        <taxon>Pseudomonadati</taxon>
        <taxon>Pseudomonadota</taxon>
        <taxon>Gammaproteobacteria</taxon>
        <taxon>Lysobacterales</taxon>
        <taxon>Lysobacteraceae</taxon>
        <taxon>Stenotrophomonas</taxon>
        <taxon>Stenotrophomonas maltophilia group</taxon>
    </lineage>
</organism>
<feature type="transmembrane region" description="Helical" evidence="8">
    <location>
        <begin position="84"/>
        <end position="107"/>
    </location>
</feature>
<dbReference type="Gene3D" id="3.40.50.300">
    <property type="entry name" value="P-loop containing nucleotide triphosphate hydrolases"/>
    <property type="match status" value="1"/>
</dbReference>
<evidence type="ECO:0000256" key="4">
    <source>
        <dbReference type="ARBA" id="ARBA00022692"/>
    </source>
</evidence>
<evidence type="ECO:0000313" key="9">
    <source>
        <dbReference type="EMBL" id="GMR28773.1"/>
    </source>
</evidence>
<proteinExistence type="inferred from homology"/>
<keyword evidence="10" id="KW-1185">Reference proteome</keyword>
<comment type="similarity">
    <text evidence="2">Belongs to the VirD4/TraG family.</text>
</comment>
<dbReference type="PANTHER" id="PTHR37937">
    <property type="entry name" value="CONJUGATIVE TRANSFER: DNA TRANSPORT"/>
    <property type="match status" value="1"/>
</dbReference>
<dbReference type="RefSeq" id="WP_338167966.1">
    <property type="nucleotide sequence ID" value="NZ_BTRJ01000034.1"/>
</dbReference>
<dbReference type="Pfam" id="PF02534">
    <property type="entry name" value="T4SS-DNA_transf"/>
    <property type="match status" value="1"/>
</dbReference>
<gene>
    <name evidence="9" type="ORF">STENOSP10_29940</name>
</gene>
<protein>
    <recommendedName>
        <fullName evidence="11">Conjugal transfer protein TraG</fullName>
    </recommendedName>
</protein>
<sequence>MSTPSTAKTTTESGRARLLPLLVAFSLIALGSIIATQQVASAFQYQAALGPPMTQLFGVPLYPPHSWLKWYLAFRTIEHPVVDAAFVLAARIMGVALLSAAVMAIFLRYLLTRDLQKVTPDLHGTAHWMTAADIHASGLVGGGQGVYIGGWTELLNRISLGVIKLKRKTVHYLRHNGPEHILAFAPTRSGKGVGLVLPTLLSWLDSAIVYDIKGEAWALTAGWRQSAGQRTLRFDPADPSGTAVRYNPLEQVRIRTDREVADVQNLVSMIVDPDGKGLNDHWAKTGHALLVGAVLHVLYAGEKKTLEGVAEFLSDPAQTFDEALGAMLETEHDPGHSRGWVDTTGAPTAIHPVVASSARDMLNKAENERSGVLSTAMSFLSLYRDPIVAMNTRCSEFKIADLMNYEVPVTLYLVVRPSDQDRLKPLVRLLINQVVRGLTEKMEFKDGRSVAGYKHRLLLLMDEFPSLGKLEIFESALAFMAGYGMKAYLICQDLAQLQKHYGREEAVTSNCHIRIAYAPNKFETAKMLSDMVGTTTVIKNTYSYSGKRSGTTLTNLSAQASEHARPLLTPDEIMRLAGPKKDRQGNITDAGDMLIFQAGSAPIMGTQILYFRDPVFNERSLMEPPAQSDRIVQGQPAALPAQTPQAVAAPAASAVAPAAAAAPAAAMPPAAADAPDDGGQESPDPAGYEAPPLHAGAIIHDEEEYPEAYEVPVDPEEELPPLGPPISFSPEELASVPVDTDTDTDTEPLPAITQAMPAEQAYAADPYLAHSMQWAQQPTDALLLPEPDSTTDGDPYLDASRSWAGPNPPDTSGLGFNFVGVGETTEPNHAADATEPLAEDPTAAEAFDGFDLLNSMVTESHAPTP</sequence>
<keyword evidence="6 8" id="KW-0472">Membrane</keyword>
<keyword evidence="4 8" id="KW-0812">Transmembrane</keyword>
<evidence type="ECO:0000256" key="7">
    <source>
        <dbReference type="SAM" id="MobiDB-lite"/>
    </source>
</evidence>
<evidence type="ECO:0000256" key="8">
    <source>
        <dbReference type="SAM" id="Phobius"/>
    </source>
</evidence>
<feature type="region of interest" description="Disordered" evidence="7">
    <location>
        <begin position="667"/>
        <end position="688"/>
    </location>
</feature>
<evidence type="ECO:0000313" key="10">
    <source>
        <dbReference type="Proteomes" id="UP001306668"/>
    </source>
</evidence>
<dbReference type="InterPro" id="IPR051539">
    <property type="entry name" value="T4SS-coupling_protein"/>
</dbReference>
<evidence type="ECO:0008006" key="11">
    <source>
        <dbReference type="Google" id="ProtNLM"/>
    </source>
</evidence>
<evidence type="ECO:0000256" key="1">
    <source>
        <dbReference type="ARBA" id="ARBA00004651"/>
    </source>
</evidence>